<reference evidence="2" key="2">
    <citation type="journal article" date="2009" name="Fungal Genet. Biol.">
        <title>The 2008 update of the Aspergillus nidulans genome annotation: a community effort.</title>
        <authorList>
            <person name="Wortman J.R."/>
            <person name="Gilsenan J.M."/>
            <person name="Joardar V."/>
            <person name="Deegan J."/>
            <person name="Clutterbuck J."/>
            <person name="Andersen M.R."/>
            <person name="Archer D."/>
            <person name="Bencina M."/>
            <person name="Braus G."/>
            <person name="Coutinho P."/>
            <person name="von Dohren H."/>
            <person name="Doonan J."/>
            <person name="Driessen A.J."/>
            <person name="Durek P."/>
            <person name="Espeso E."/>
            <person name="Fekete E."/>
            <person name="Flipphi M."/>
            <person name="Estrada C.G."/>
            <person name="Geysens S."/>
            <person name="Goldman G."/>
            <person name="de Groot P.W."/>
            <person name="Hansen K."/>
            <person name="Harris S.D."/>
            <person name="Heinekamp T."/>
            <person name="Helmstaedt K."/>
            <person name="Henrissat B."/>
            <person name="Hofmann G."/>
            <person name="Homan T."/>
            <person name="Horio T."/>
            <person name="Horiuchi H."/>
            <person name="James S."/>
            <person name="Jones M."/>
            <person name="Karaffa L."/>
            <person name="Karanyi Z."/>
            <person name="Kato M."/>
            <person name="Keller N."/>
            <person name="Kelly D.E."/>
            <person name="Kiel J.A."/>
            <person name="Kim J.M."/>
            <person name="van der Klei I.J."/>
            <person name="Klis F.M."/>
            <person name="Kovalchuk A."/>
            <person name="Krasevec N."/>
            <person name="Kubicek C.P."/>
            <person name="Liu B."/>
            <person name="Maccabe A."/>
            <person name="Meyer V."/>
            <person name="Mirabito P."/>
            <person name="Miskei M."/>
            <person name="Mos M."/>
            <person name="Mullins J."/>
            <person name="Nelson D.R."/>
            <person name="Nielsen J."/>
            <person name="Oakley B.R."/>
            <person name="Osmani S.A."/>
            <person name="Pakula T."/>
            <person name="Paszewski A."/>
            <person name="Paulsen I."/>
            <person name="Pilsyk S."/>
            <person name="Pocsi I."/>
            <person name="Punt P.J."/>
            <person name="Ram A.F."/>
            <person name="Ren Q."/>
            <person name="Robellet X."/>
            <person name="Robson G."/>
            <person name="Seiboth B."/>
            <person name="van Solingen P."/>
            <person name="Specht T."/>
            <person name="Sun J."/>
            <person name="Taheri-Talesh N."/>
            <person name="Takeshita N."/>
            <person name="Ussery D."/>
            <person name="vanKuyk P.A."/>
            <person name="Visser H."/>
            <person name="van de Vondervoort P.J."/>
            <person name="de Vries R.P."/>
            <person name="Walton J."/>
            <person name="Xiang X."/>
            <person name="Xiong Y."/>
            <person name="Zeng A.P."/>
            <person name="Brandt B.W."/>
            <person name="Cornell M.J."/>
            <person name="van den Hondel C.A."/>
            <person name="Visser J."/>
            <person name="Oliver S.G."/>
            <person name="Turner G."/>
        </authorList>
    </citation>
    <scope>GENOME REANNOTATION</scope>
    <source>
        <strain evidence="2">FGSC A4 / ATCC 38163 / CBS 112.46 / NRRL 194 / M139</strain>
    </source>
</reference>
<dbReference type="HOGENOM" id="CLU_028690_1_0_1"/>
<sequence length="379" mass="43030">MAGSMIRYNEIAARYTSKLGMKKATSHFRRSRYWLRNACARRSYTSFPERLHHELTCRQLPLFFDYLQPQPSHLLDLTLKDLFPKLDVFPHSQTLPTIARPSYLPPAHHLVYFPPQVTLSQLLADGTDILHAPGPPFNRRLWAGGRVRLAVNNKLSLNGGRAVCIEGIRDVIVKGRPGDEKIIVKIERQIGTVQENETEKEIRNRIWSDGEDMKADASIVENRDLVFMRDKTVNQLDEDKAKFSQAPRTIKSPADPIFRYQMKPTRALLFRFSALTFNAHSIHLDRRYTSDVEGYRDLLVHGPLTLTLLLTALRHYLHGRGFSVSDITYKNHAPLYVEEDIAICGKPKSTGDGSWDVWIEGKDGGTSVRGTARVGSVGE</sequence>
<dbReference type="Gene3D" id="3.10.129.10">
    <property type="entry name" value="Hotdog Thioesterase"/>
    <property type="match status" value="1"/>
</dbReference>
<dbReference type="FunCoup" id="C8V9C9">
    <property type="interactions" value="46"/>
</dbReference>
<dbReference type="GO" id="GO:0019171">
    <property type="term" value="F:(3R)-hydroxyacyl-[acyl-carrier-protein] dehydratase activity"/>
    <property type="evidence" value="ECO:0000318"/>
    <property type="project" value="GO_Central"/>
</dbReference>
<evidence type="ECO:0000313" key="1">
    <source>
        <dbReference type="EMBL" id="CBF77878.1"/>
    </source>
</evidence>
<dbReference type="SUPFAM" id="SSF54637">
    <property type="entry name" value="Thioesterase/thiol ester dehydrase-isomerase"/>
    <property type="match status" value="1"/>
</dbReference>
<dbReference type="KEGG" id="ani:ANIA_11129"/>
<dbReference type="AlphaFoldDB" id="C8V9C9"/>
<dbReference type="PANTHER" id="PTHR28152:SF1">
    <property type="entry name" value="HYDROXYACYL-THIOESTER DEHYDRATASE TYPE 2, MITOCHONDRIAL"/>
    <property type="match status" value="1"/>
</dbReference>
<accession>C8V9C9</accession>
<dbReference type="GO" id="GO:0005739">
    <property type="term" value="C:mitochondrion"/>
    <property type="evidence" value="ECO:0000318"/>
    <property type="project" value="GO_Central"/>
</dbReference>
<proteinExistence type="predicted"/>
<dbReference type="eggNOG" id="ENOG502S5QU">
    <property type="taxonomic scope" value="Eukaryota"/>
</dbReference>
<keyword evidence="2" id="KW-1185">Reference proteome</keyword>
<dbReference type="RefSeq" id="XP_050467770.1">
    <property type="nucleotide sequence ID" value="XM_050611785.1"/>
</dbReference>
<reference evidence="2" key="1">
    <citation type="journal article" date="2005" name="Nature">
        <title>Sequencing of Aspergillus nidulans and comparative analysis with A. fumigatus and A. oryzae.</title>
        <authorList>
            <person name="Galagan J.E."/>
            <person name="Calvo S.E."/>
            <person name="Cuomo C."/>
            <person name="Ma L.J."/>
            <person name="Wortman J.R."/>
            <person name="Batzoglou S."/>
            <person name="Lee S.I."/>
            <person name="Basturkmen M."/>
            <person name="Spevak C.C."/>
            <person name="Clutterbuck J."/>
            <person name="Kapitonov V."/>
            <person name="Jurka J."/>
            <person name="Scazzocchio C."/>
            <person name="Farman M."/>
            <person name="Butler J."/>
            <person name="Purcell S."/>
            <person name="Harris S."/>
            <person name="Braus G.H."/>
            <person name="Draht O."/>
            <person name="Busch S."/>
            <person name="D'Enfert C."/>
            <person name="Bouchier C."/>
            <person name="Goldman G.H."/>
            <person name="Bell-Pedersen D."/>
            <person name="Griffiths-Jones S."/>
            <person name="Doonan J.H."/>
            <person name="Yu J."/>
            <person name="Vienken K."/>
            <person name="Pain A."/>
            <person name="Freitag M."/>
            <person name="Selker E.U."/>
            <person name="Archer D.B."/>
            <person name="Penalva M.A."/>
            <person name="Oakley B.R."/>
            <person name="Momany M."/>
            <person name="Tanaka T."/>
            <person name="Kumagai T."/>
            <person name="Asai K."/>
            <person name="Machida M."/>
            <person name="Nierman W.C."/>
            <person name="Denning D.W."/>
            <person name="Caddick M."/>
            <person name="Hynes M."/>
            <person name="Paoletti M."/>
            <person name="Fischer R."/>
            <person name="Miller B."/>
            <person name="Dyer P."/>
            <person name="Sachs M.S."/>
            <person name="Osmani S.A."/>
            <person name="Birren B.W."/>
        </authorList>
    </citation>
    <scope>NUCLEOTIDE SEQUENCE [LARGE SCALE GENOMIC DNA]</scope>
    <source>
        <strain evidence="2">FGSC A4 / ATCC 38163 / CBS 112.46 / NRRL 194 / M139</strain>
    </source>
</reference>
<dbReference type="VEuPathDB" id="FungiDB:AN11129"/>
<dbReference type="OrthoDB" id="19102at2759"/>
<dbReference type="InterPro" id="IPR052741">
    <property type="entry name" value="Mitochondrial_HTD2"/>
</dbReference>
<gene>
    <name evidence="1" type="ORF">ANIA_11129</name>
</gene>
<dbReference type="EMBL" id="BN001303">
    <property type="protein sequence ID" value="CBF77878.1"/>
    <property type="molecule type" value="Genomic_DNA"/>
</dbReference>
<dbReference type="STRING" id="227321.C8V9C9"/>
<protein>
    <submittedName>
        <fullName evidence="1">Uncharacterized protein</fullName>
    </submittedName>
</protein>
<dbReference type="PANTHER" id="PTHR28152">
    <property type="entry name" value="HYDROXYACYL-THIOESTER DEHYDRATASE TYPE 2, MITOCHONDRIAL"/>
    <property type="match status" value="1"/>
</dbReference>
<organism evidence="1 2">
    <name type="scientific">Emericella nidulans (strain FGSC A4 / ATCC 38163 / CBS 112.46 / NRRL 194 / M139)</name>
    <name type="common">Aspergillus nidulans</name>
    <dbReference type="NCBI Taxonomy" id="227321"/>
    <lineage>
        <taxon>Eukaryota</taxon>
        <taxon>Fungi</taxon>
        <taxon>Dikarya</taxon>
        <taxon>Ascomycota</taxon>
        <taxon>Pezizomycotina</taxon>
        <taxon>Eurotiomycetes</taxon>
        <taxon>Eurotiomycetidae</taxon>
        <taxon>Eurotiales</taxon>
        <taxon>Aspergillaceae</taxon>
        <taxon>Aspergillus</taxon>
        <taxon>Aspergillus subgen. Nidulantes</taxon>
    </lineage>
</organism>
<evidence type="ECO:0000313" key="2">
    <source>
        <dbReference type="Proteomes" id="UP000000560"/>
    </source>
</evidence>
<dbReference type="Proteomes" id="UP000000560">
    <property type="component" value="Chromosome III"/>
</dbReference>
<dbReference type="GeneID" id="74896798"/>
<dbReference type="InterPro" id="IPR029069">
    <property type="entry name" value="HotDog_dom_sf"/>
</dbReference>
<name>C8V9C9_EMENI</name>
<dbReference type="InParanoid" id="C8V9C9"/>
<dbReference type="OMA" id="WDIEERR"/>